<dbReference type="EMBL" id="AP009484">
    <property type="protein sequence ID" value="BAH17621.1"/>
    <property type="molecule type" value="Genomic_DNA"/>
</dbReference>
<dbReference type="Pfam" id="PF09643">
    <property type="entry name" value="YopX"/>
    <property type="match status" value="1"/>
</dbReference>
<organism evidence="2 3">
    <name type="scientific">Macrococcus caseolyticus (strain JCSC5402)</name>
    <name type="common">Macrococcoides caseolyticum</name>
    <dbReference type="NCBI Taxonomy" id="458233"/>
    <lineage>
        <taxon>Bacteria</taxon>
        <taxon>Bacillati</taxon>
        <taxon>Bacillota</taxon>
        <taxon>Bacilli</taxon>
        <taxon>Bacillales</taxon>
        <taxon>Staphylococcaceae</taxon>
        <taxon>Macrococcoides</taxon>
    </lineage>
</organism>
<dbReference type="InterPro" id="IPR019096">
    <property type="entry name" value="YopX_protein"/>
</dbReference>
<reference evidence="2 3" key="1">
    <citation type="journal article" date="2009" name="J. Bacteriol.">
        <title>Complete genome sequence of Macrococcus caseolyticus strain JCSCS5402, reflecting the ancestral genome of the human-pathogenic staphylococci.</title>
        <authorList>
            <person name="Baba T."/>
            <person name="Kuwahara-Arai K."/>
            <person name="Uchiyama I."/>
            <person name="Takeuchi F."/>
            <person name="Ito T."/>
            <person name="Hiramatsu K."/>
        </authorList>
    </citation>
    <scope>NUCLEOTIDE SEQUENCE [LARGE SCALE GENOMIC DNA]</scope>
    <source>
        <strain evidence="2 3">JCSC5402</strain>
    </source>
</reference>
<dbReference type="OrthoDB" id="1809393at2"/>
<evidence type="ECO:0000313" key="3">
    <source>
        <dbReference type="Proteomes" id="UP000001383"/>
    </source>
</evidence>
<dbReference type="AlphaFoldDB" id="B9EBL0"/>
<dbReference type="STRING" id="458233.MCCL_0914"/>
<accession>B9EBL0</accession>
<dbReference type="KEGG" id="mcl:MCCL_0914"/>
<dbReference type="eggNOG" id="ENOG5030W4M">
    <property type="taxonomic scope" value="Bacteria"/>
</dbReference>
<gene>
    <name evidence="2" type="ordered locus">MCCL_0914</name>
</gene>
<evidence type="ECO:0000259" key="1">
    <source>
        <dbReference type="Pfam" id="PF09643"/>
    </source>
</evidence>
<dbReference type="RefSeq" id="WP_012656821.1">
    <property type="nucleotide sequence ID" value="NC_011999.1"/>
</dbReference>
<dbReference type="InterPro" id="IPR023385">
    <property type="entry name" value="YopX-like_C"/>
</dbReference>
<dbReference type="Proteomes" id="UP000001383">
    <property type="component" value="Chromosome"/>
</dbReference>
<dbReference type="InterPro" id="IPR010024">
    <property type="entry name" value="CHP16711"/>
</dbReference>
<dbReference type="NCBIfam" id="TIGR01671">
    <property type="entry name" value="phage_TIGR01671"/>
    <property type="match status" value="1"/>
</dbReference>
<dbReference type="HOGENOM" id="CLU_107462_3_1_9"/>
<dbReference type="SUPFAM" id="SSF159006">
    <property type="entry name" value="YopX-like"/>
    <property type="match status" value="1"/>
</dbReference>
<name>B9EBL0_MACCJ</name>
<sequence length="121" mass="14262">MIPKYRIFDKKKKRFLGDFTMEIDKFGIHVLDEFNYVVDEDDRVLMQSTGLHDKNGKEIFEGDVVIARWWNIHGDHERVTLVEWDVNKLGWNLINKSSTNMNYEIIGNVHEHSGLLKENGE</sequence>
<dbReference type="Gene3D" id="2.30.30.290">
    <property type="entry name" value="YopX-like domains"/>
    <property type="match status" value="1"/>
</dbReference>
<evidence type="ECO:0000313" key="2">
    <source>
        <dbReference type="EMBL" id="BAH17621.1"/>
    </source>
</evidence>
<protein>
    <recommendedName>
        <fullName evidence="1">YopX protein domain-containing protein</fullName>
    </recommendedName>
</protein>
<feature type="domain" description="YopX protein" evidence="1">
    <location>
        <begin position="4"/>
        <end position="117"/>
    </location>
</feature>
<proteinExistence type="predicted"/>